<dbReference type="OrthoDB" id="9814848at2"/>
<dbReference type="Proteomes" id="UP000245959">
    <property type="component" value="Unassembled WGS sequence"/>
</dbReference>
<feature type="transmembrane region" description="Helical" evidence="1">
    <location>
        <begin position="30"/>
        <end position="50"/>
    </location>
</feature>
<evidence type="ECO:0000313" key="2">
    <source>
        <dbReference type="EMBL" id="NMD87938.1"/>
    </source>
</evidence>
<dbReference type="Pfam" id="PF14898">
    <property type="entry name" value="DUF4491"/>
    <property type="match status" value="1"/>
</dbReference>
<accession>A0A2U1B8J8</accession>
<sequence length="102" mass="11265">MNFNGVVIGLASFLIIGIFHPIVIKGEFYFGVRIWRAFLLAGIVTLAASLLCANTIASALLGVLSFTCFWSILEIFEQRERVAKGWFPAGPSHRRHTGSPEQ</sequence>
<dbReference type="GeneID" id="78294298"/>
<evidence type="ECO:0000313" key="4">
    <source>
        <dbReference type="Proteomes" id="UP000245959"/>
    </source>
</evidence>
<keyword evidence="1" id="KW-0472">Membrane</keyword>
<dbReference type="Proteomes" id="UP000576225">
    <property type="component" value="Unassembled WGS sequence"/>
</dbReference>
<keyword evidence="4" id="KW-1185">Reference proteome</keyword>
<dbReference type="RefSeq" id="WP_116882974.1">
    <property type="nucleotide sequence ID" value="NZ_CABMMC010000008.1"/>
</dbReference>
<dbReference type="AlphaFoldDB" id="A0A2U1B8J8"/>
<evidence type="ECO:0000313" key="5">
    <source>
        <dbReference type="Proteomes" id="UP000576225"/>
    </source>
</evidence>
<gene>
    <name evidence="3" type="ORF">C8D82_104130</name>
    <name evidence="2" type="ORF">HF882_15225</name>
</gene>
<dbReference type="InterPro" id="IPR027890">
    <property type="entry name" value="DUF4491"/>
</dbReference>
<keyword evidence="1" id="KW-0812">Transmembrane</keyword>
<evidence type="ECO:0000256" key="1">
    <source>
        <dbReference type="SAM" id="Phobius"/>
    </source>
</evidence>
<reference evidence="2 5" key="2">
    <citation type="submission" date="2020-04" db="EMBL/GenBank/DDBJ databases">
        <authorList>
            <person name="Hitch T.C.A."/>
            <person name="Wylensek D."/>
            <person name="Clavel T."/>
        </authorList>
    </citation>
    <scope>NUCLEOTIDE SEQUENCE [LARGE SCALE GENOMIC DNA]</scope>
    <source>
        <strain evidence="2 5">COR2-253-APC-1A</strain>
    </source>
</reference>
<comment type="caution">
    <text evidence="3">The sequence shown here is derived from an EMBL/GenBank/DDBJ whole genome shotgun (WGS) entry which is preliminary data.</text>
</comment>
<dbReference type="EMBL" id="JABAEW010000033">
    <property type="protein sequence ID" value="NMD87938.1"/>
    <property type="molecule type" value="Genomic_DNA"/>
</dbReference>
<reference evidence="3 4" key="1">
    <citation type="submission" date="2018-04" db="EMBL/GenBank/DDBJ databases">
        <title>Genomic Encyclopedia of Type Strains, Phase IV (KMG-IV): sequencing the most valuable type-strain genomes for metagenomic binning, comparative biology and taxonomic classification.</title>
        <authorList>
            <person name="Goeker M."/>
        </authorList>
    </citation>
    <scope>NUCLEOTIDE SEQUENCE [LARGE SCALE GENOMIC DNA]</scope>
    <source>
        <strain evidence="3 4">DSM 14823</strain>
    </source>
</reference>
<organism evidence="3 4">
    <name type="scientific">Victivallis vadensis</name>
    <dbReference type="NCBI Taxonomy" id="172901"/>
    <lineage>
        <taxon>Bacteria</taxon>
        <taxon>Pseudomonadati</taxon>
        <taxon>Lentisphaerota</taxon>
        <taxon>Lentisphaeria</taxon>
        <taxon>Victivallales</taxon>
        <taxon>Victivallaceae</taxon>
        <taxon>Victivallis</taxon>
    </lineage>
</organism>
<keyword evidence="1" id="KW-1133">Transmembrane helix</keyword>
<proteinExistence type="predicted"/>
<feature type="transmembrane region" description="Helical" evidence="1">
    <location>
        <begin position="6"/>
        <end position="23"/>
    </location>
</feature>
<protein>
    <submittedName>
        <fullName evidence="2">DUF4491 family protein</fullName>
    </submittedName>
</protein>
<name>A0A2U1B8J8_9BACT</name>
<dbReference type="EMBL" id="QEKH01000004">
    <property type="protein sequence ID" value="PVY44985.1"/>
    <property type="molecule type" value="Genomic_DNA"/>
</dbReference>
<evidence type="ECO:0000313" key="3">
    <source>
        <dbReference type="EMBL" id="PVY44985.1"/>
    </source>
</evidence>